<proteinExistence type="predicted"/>
<dbReference type="SUPFAM" id="SSF53448">
    <property type="entry name" value="Nucleotide-diphospho-sugar transferases"/>
    <property type="match status" value="1"/>
</dbReference>
<keyword evidence="6" id="KW-1133">Transmembrane helix</keyword>
<reference evidence="8 9" key="1">
    <citation type="submission" date="2020-02" db="EMBL/GenBank/DDBJ databases">
        <title>Genomic and physiological characterization of two novel Nitrospinaceae genera.</title>
        <authorList>
            <person name="Mueller A.J."/>
            <person name="Jung M.-Y."/>
            <person name="Strachan C.R."/>
            <person name="Herbold C.W."/>
            <person name="Kirkegaard R.H."/>
            <person name="Daims H."/>
        </authorList>
    </citation>
    <scope>NUCLEOTIDE SEQUENCE [LARGE SCALE GENOMIC DNA]</scope>
    <source>
        <strain evidence="8">EB</strain>
    </source>
</reference>
<dbReference type="PANTHER" id="PTHR43646:SF2">
    <property type="entry name" value="GLYCOSYLTRANSFERASE 2-LIKE DOMAIN-CONTAINING PROTEIN"/>
    <property type="match status" value="1"/>
</dbReference>
<feature type="transmembrane region" description="Helical" evidence="6">
    <location>
        <begin position="341"/>
        <end position="362"/>
    </location>
</feature>
<gene>
    <name evidence="8" type="ORF">G3M70_12440</name>
</gene>
<name>A0A7T0BXA2_9BACT</name>
<evidence type="ECO:0000313" key="9">
    <source>
        <dbReference type="Proteomes" id="UP000594688"/>
    </source>
</evidence>
<accession>A0A7T0BXA2</accession>
<feature type="transmembrane region" description="Helical" evidence="6">
    <location>
        <begin position="282"/>
        <end position="303"/>
    </location>
</feature>
<dbReference type="InterPro" id="IPR029044">
    <property type="entry name" value="Nucleotide-diphossugar_trans"/>
</dbReference>
<dbReference type="PANTHER" id="PTHR43646">
    <property type="entry name" value="GLYCOSYLTRANSFERASE"/>
    <property type="match status" value="1"/>
</dbReference>
<keyword evidence="2" id="KW-1003">Cell membrane</keyword>
<dbReference type="EMBL" id="CP048685">
    <property type="protein sequence ID" value="QPJ62638.1"/>
    <property type="molecule type" value="Genomic_DNA"/>
</dbReference>
<feature type="transmembrane region" description="Helical" evidence="6">
    <location>
        <begin position="6"/>
        <end position="27"/>
    </location>
</feature>
<dbReference type="Gene3D" id="3.90.550.10">
    <property type="entry name" value="Spore Coat Polysaccharide Biosynthesis Protein SpsA, Chain A"/>
    <property type="match status" value="1"/>
</dbReference>
<evidence type="ECO:0000313" key="8">
    <source>
        <dbReference type="EMBL" id="QPJ62638.1"/>
    </source>
</evidence>
<keyword evidence="6" id="KW-0812">Transmembrane</keyword>
<sequence length="379" mass="42772">MALLTVLQFLFILYIVIYLTVNMVHLIKLEPVRGPQKRTPQVSVCVPARNEERGIEACLTSLLNQDYPNFEVIVVDDGSTDGTWRIISRLAEQYTNLVPLKAPPLKEGWYGKPHALHHAMEHAGGEVLVFTDADPVFEPFALATAVYNLETRELDLLTLMPKAEFGSFWERVVQPVVFGFIVAKTRLKKVNSTEHKDAIGFGAFIMIRRKLYEKLGGHESLRQAILEDIGLAKLAKKEGGRCLVADAKKLFSIRMYHSLEEIWIGWRKNIFLALKRSIWRTLFNVGCLLGFLVTPYFFAGYHLLAESHWLPLSLSWGGLGLVWLTGTGLCEELGIKRSNQFLFFLGGLMTAAIIINSMVFILKTGSSEWRGRSYASPIK</sequence>
<feature type="domain" description="Glycosyltransferase 2-like" evidence="7">
    <location>
        <begin position="43"/>
        <end position="215"/>
    </location>
</feature>
<keyword evidence="3" id="KW-0328">Glycosyltransferase</keyword>
<evidence type="ECO:0000256" key="1">
    <source>
        <dbReference type="ARBA" id="ARBA00004236"/>
    </source>
</evidence>
<evidence type="ECO:0000256" key="4">
    <source>
        <dbReference type="ARBA" id="ARBA00022679"/>
    </source>
</evidence>
<dbReference type="Proteomes" id="UP000594688">
    <property type="component" value="Chromosome"/>
</dbReference>
<dbReference type="KEGG" id="nli:G3M70_12440"/>
<dbReference type="GO" id="GO:0005886">
    <property type="term" value="C:plasma membrane"/>
    <property type="evidence" value="ECO:0007669"/>
    <property type="project" value="UniProtKB-SubCell"/>
</dbReference>
<evidence type="ECO:0000256" key="6">
    <source>
        <dbReference type="SAM" id="Phobius"/>
    </source>
</evidence>
<dbReference type="GO" id="GO:0016757">
    <property type="term" value="F:glycosyltransferase activity"/>
    <property type="evidence" value="ECO:0007669"/>
    <property type="project" value="UniProtKB-KW"/>
</dbReference>
<dbReference type="AlphaFoldDB" id="A0A7T0BXA2"/>
<evidence type="ECO:0000256" key="3">
    <source>
        <dbReference type="ARBA" id="ARBA00022676"/>
    </source>
</evidence>
<dbReference type="Pfam" id="PF00535">
    <property type="entry name" value="Glycos_transf_2"/>
    <property type="match status" value="1"/>
</dbReference>
<dbReference type="CDD" id="cd00761">
    <property type="entry name" value="Glyco_tranf_GTA_type"/>
    <property type="match status" value="1"/>
</dbReference>
<evidence type="ECO:0000256" key="2">
    <source>
        <dbReference type="ARBA" id="ARBA00022475"/>
    </source>
</evidence>
<evidence type="ECO:0000259" key="7">
    <source>
        <dbReference type="Pfam" id="PF00535"/>
    </source>
</evidence>
<evidence type="ECO:0000256" key="5">
    <source>
        <dbReference type="ARBA" id="ARBA00023136"/>
    </source>
</evidence>
<dbReference type="InterPro" id="IPR001173">
    <property type="entry name" value="Glyco_trans_2-like"/>
</dbReference>
<keyword evidence="5 6" id="KW-0472">Membrane</keyword>
<comment type="subcellular location">
    <subcellularLocation>
        <location evidence="1">Cell membrane</location>
    </subcellularLocation>
</comment>
<keyword evidence="4 8" id="KW-0808">Transferase</keyword>
<protein>
    <submittedName>
        <fullName evidence="8">Glycosyltransferase</fullName>
    </submittedName>
</protein>
<organism evidence="8 9">
    <name type="scientific">Candidatus Nitronauta litoralis</name>
    <dbReference type="NCBI Taxonomy" id="2705533"/>
    <lineage>
        <taxon>Bacteria</taxon>
        <taxon>Pseudomonadati</taxon>
        <taxon>Nitrospinota/Tectimicrobiota group</taxon>
        <taxon>Nitrospinota</taxon>
        <taxon>Nitrospinia</taxon>
        <taxon>Nitrospinales</taxon>
        <taxon>Nitrospinaceae</taxon>
        <taxon>Candidatus Nitronauta</taxon>
    </lineage>
</organism>